<name>X6LFL0_RETFI</name>
<proteinExistence type="predicted"/>
<protein>
    <submittedName>
        <fullName evidence="1">Uncharacterized protein</fullName>
    </submittedName>
</protein>
<accession>X6LFL0</accession>
<evidence type="ECO:0000313" key="1">
    <source>
        <dbReference type="EMBL" id="ETO00166.1"/>
    </source>
</evidence>
<keyword evidence="2" id="KW-1185">Reference proteome</keyword>
<dbReference type="Proteomes" id="UP000023152">
    <property type="component" value="Unassembled WGS sequence"/>
</dbReference>
<dbReference type="AlphaFoldDB" id="X6LFL0"/>
<sequence>MILVKCEVKGRKRNEQSVCKDQQDYFENGYHLSANRKKSKDDIIVRDIAKSILTKKLIYNVQEYLGDDTPIKNVIFDKNSICINESRKSRRRRSTHSKKQMFLFKSPVDSLVVFDKLLEMRFKQKYYHTETMDDAHF</sequence>
<comment type="caution">
    <text evidence="1">The sequence shown here is derived from an EMBL/GenBank/DDBJ whole genome shotgun (WGS) entry which is preliminary data.</text>
</comment>
<gene>
    <name evidence="1" type="ORF">RFI_37293</name>
</gene>
<evidence type="ECO:0000313" key="2">
    <source>
        <dbReference type="Proteomes" id="UP000023152"/>
    </source>
</evidence>
<organism evidence="1 2">
    <name type="scientific">Reticulomyxa filosa</name>
    <dbReference type="NCBI Taxonomy" id="46433"/>
    <lineage>
        <taxon>Eukaryota</taxon>
        <taxon>Sar</taxon>
        <taxon>Rhizaria</taxon>
        <taxon>Retaria</taxon>
        <taxon>Foraminifera</taxon>
        <taxon>Monothalamids</taxon>
        <taxon>Reticulomyxidae</taxon>
        <taxon>Reticulomyxa</taxon>
    </lineage>
</organism>
<feature type="non-terminal residue" evidence="1">
    <location>
        <position position="137"/>
    </location>
</feature>
<dbReference type="EMBL" id="ASPP01041762">
    <property type="protein sequence ID" value="ETO00166.1"/>
    <property type="molecule type" value="Genomic_DNA"/>
</dbReference>
<reference evidence="1 2" key="1">
    <citation type="journal article" date="2013" name="Curr. Biol.">
        <title>The Genome of the Foraminiferan Reticulomyxa filosa.</title>
        <authorList>
            <person name="Glockner G."/>
            <person name="Hulsmann N."/>
            <person name="Schleicher M."/>
            <person name="Noegel A.A."/>
            <person name="Eichinger L."/>
            <person name="Gallinger C."/>
            <person name="Pawlowski J."/>
            <person name="Sierra R."/>
            <person name="Euteneuer U."/>
            <person name="Pillet L."/>
            <person name="Moustafa A."/>
            <person name="Platzer M."/>
            <person name="Groth M."/>
            <person name="Szafranski K."/>
            <person name="Schliwa M."/>
        </authorList>
    </citation>
    <scope>NUCLEOTIDE SEQUENCE [LARGE SCALE GENOMIC DNA]</scope>
</reference>